<evidence type="ECO:0000313" key="1">
    <source>
        <dbReference type="EMBL" id="GAT95505.1"/>
    </source>
</evidence>
<dbReference type="VEuPathDB" id="AmoebaDB:EHI8A_203300"/>
<sequence>MNFFTTTIKYFNEYLYCVINFVGENHEVLLPYQQRNNSLPGDEVSVALQPIKYWKIKGKDEDSLEMEYSQLFFKGSKYNKMVEINYNEINSLNELIELILNRKEYNGYILQPTCEVIYIEKYEKYNDITGYIENGIFWPDNNGIYSLQSDQEFERCHVIGDIDRENNIFIFKRIINSDNYSDDSKKSQLVKQNNFQQQIDFDKITIAQNVLQKINQLIKKQQFNDYSSLMTITIDSSNTQMWDDAIHIEMIDKNTVNLGIHCANYIIEMHPSSRELKQISRKLFQRERQKIVSKTKVNKYVFDTNKKCKAFSIILRYNLNTHSVERVYGGTTHITIKAHFTFDSFTNSINSNTLMDERIIKTINQDYLFANMIYLSDFVKENFHYHEHKGNGTGETIIKQYGRFFSEKIGELLHEKYGNLAIIKRDKNVFVASFRSPLRKPKDVFVIRQIYSAILNLSKEEMVYYVCGGDEKTFKELFHL</sequence>
<dbReference type="GO" id="GO:0000932">
    <property type="term" value="C:P-body"/>
    <property type="evidence" value="ECO:0007669"/>
    <property type="project" value="TreeGrafter"/>
</dbReference>
<dbReference type="PANTHER" id="PTHR23355">
    <property type="entry name" value="RIBONUCLEASE"/>
    <property type="match status" value="1"/>
</dbReference>
<comment type="caution">
    <text evidence="1">The sequence shown here is derived from an EMBL/GenBank/DDBJ whole genome shotgun (WGS) entry which is preliminary data.</text>
</comment>
<dbReference type="InterPro" id="IPR012340">
    <property type="entry name" value="NA-bd_OB-fold"/>
</dbReference>
<dbReference type="VEuPathDB" id="AmoebaDB:EHI_054810"/>
<dbReference type="GO" id="GO:0000175">
    <property type="term" value="F:3'-5'-RNA exonuclease activity"/>
    <property type="evidence" value="ECO:0007669"/>
    <property type="project" value="TreeGrafter"/>
</dbReference>
<dbReference type="PANTHER" id="PTHR23355:SF9">
    <property type="entry name" value="DIS3-LIKE EXONUCLEASE 2"/>
    <property type="match status" value="1"/>
</dbReference>
<dbReference type="GO" id="GO:0006402">
    <property type="term" value="P:mRNA catabolic process"/>
    <property type="evidence" value="ECO:0007669"/>
    <property type="project" value="TreeGrafter"/>
</dbReference>
<name>A0A5K1UA04_ENTHI</name>
<evidence type="ECO:0000313" key="2">
    <source>
        <dbReference type="Proteomes" id="UP000078387"/>
    </source>
</evidence>
<dbReference type="VEuPathDB" id="AmoebaDB:EHI7A_119180"/>
<accession>A0A5K1UA04</accession>
<dbReference type="VEuPathDB" id="AmoebaDB:EHI5A_166240"/>
<protein>
    <submittedName>
        <fullName evidence="1">Uncharacterized protein</fullName>
    </submittedName>
</protein>
<gene>
    <name evidence="1" type="ORF">CL6EHI_054810</name>
</gene>
<dbReference type="InterPro" id="IPR050180">
    <property type="entry name" value="RNR_Ribonuclease"/>
</dbReference>
<dbReference type="VEuPathDB" id="AmoebaDB:KM1_206370"/>
<dbReference type="SUPFAM" id="SSF50249">
    <property type="entry name" value="Nucleic acid-binding proteins"/>
    <property type="match status" value="2"/>
</dbReference>
<proteinExistence type="predicted"/>
<dbReference type="OMA" id="IIEMQPS"/>
<dbReference type="EMBL" id="BDEQ01000001">
    <property type="protein sequence ID" value="GAT95505.1"/>
    <property type="molecule type" value="Genomic_DNA"/>
</dbReference>
<dbReference type="Proteomes" id="UP000078387">
    <property type="component" value="Unassembled WGS sequence"/>
</dbReference>
<dbReference type="AlphaFoldDB" id="A0A5K1UA04"/>
<organism evidence="1 2">
    <name type="scientific">Entamoeba histolytica</name>
    <dbReference type="NCBI Taxonomy" id="5759"/>
    <lineage>
        <taxon>Eukaryota</taxon>
        <taxon>Amoebozoa</taxon>
        <taxon>Evosea</taxon>
        <taxon>Archamoebae</taxon>
        <taxon>Mastigamoebida</taxon>
        <taxon>Entamoebidae</taxon>
        <taxon>Entamoeba</taxon>
    </lineage>
</organism>
<reference evidence="1 2" key="1">
    <citation type="submission" date="2016-05" db="EMBL/GenBank/DDBJ databases">
        <title>First whole genome sequencing of Entamoeba histolytica HM1:IMSS-clone-6.</title>
        <authorList>
            <person name="Mukherjee Avik.K."/>
            <person name="Izumyama S."/>
            <person name="Nakada-Tsukui K."/>
            <person name="Nozaki T."/>
        </authorList>
    </citation>
    <scope>NUCLEOTIDE SEQUENCE [LARGE SCALE GENOMIC DNA]</scope>
    <source>
        <strain evidence="1 2">HM1:IMSS clone 6</strain>
    </source>
</reference>